<sequence>MNIVFTEMKCQECGVKLTEYEVEEKGLYCMDCYEDKKKAMEK</sequence>
<dbReference type="Proteomes" id="UP000016511">
    <property type="component" value="Unassembled WGS sequence"/>
</dbReference>
<evidence type="ECO:0000313" key="1">
    <source>
        <dbReference type="EMBL" id="ERI05566.1"/>
    </source>
</evidence>
<dbReference type="PATRIC" id="fig|649747.3.peg.5063"/>
<dbReference type="RefSeq" id="WP_021619475.1">
    <property type="nucleotide sequence ID" value="NZ_KE952682.1"/>
</dbReference>
<dbReference type="EMBL" id="AWSJ01000352">
    <property type="protein sequence ID" value="ERI05566.1"/>
    <property type="molecule type" value="Genomic_DNA"/>
</dbReference>
<organism evidence="1 2">
    <name type="scientific">Aneurinibacillus aneurinilyticus ATCC 12856</name>
    <dbReference type="NCBI Taxonomy" id="649747"/>
    <lineage>
        <taxon>Bacteria</taxon>
        <taxon>Bacillati</taxon>
        <taxon>Bacillota</taxon>
        <taxon>Bacilli</taxon>
        <taxon>Bacillales</taxon>
        <taxon>Paenibacillaceae</taxon>
        <taxon>Aneurinibacillus group</taxon>
        <taxon>Aneurinibacillus</taxon>
    </lineage>
</organism>
<accession>U1Y3R8</accession>
<gene>
    <name evidence="1" type="ORF">HMPREF0083_05638</name>
</gene>
<dbReference type="AlphaFoldDB" id="U1Y3R8"/>
<reference evidence="1 2" key="1">
    <citation type="submission" date="2013-08" db="EMBL/GenBank/DDBJ databases">
        <authorList>
            <person name="Weinstock G."/>
            <person name="Sodergren E."/>
            <person name="Wylie T."/>
            <person name="Fulton L."/>
            <person name="Fulton R."/>
            <person name="Fronick C."/>
            <person name="O'Laughlin M."/>
            <person name="Godfrey J."/>
            <person name="Miner T."/>
            <person name="Herter B."/>
            <person name="Appelbaum E."/>
            <person name="Cordes M."/>
            <person name="Lek S."/>
            <person name="Wollam A."/>
            <person name="Pepin K.H."/>
            <person name="Palsikar V.B."/>
            <person name="Mitreva M."/>
            <person name="Wilson R.K."/>
        </authorList>
    </citation>
    <scope>NUCLEOTIDE SEQUENCE [LARGE SCALE GENOMIC DNA]</scope>
    <source>
        <strain evidence="1 2">ATCC 12856</strain>
    </source>
</reference>
<keyword evidence="2" id="KW-1185">Reference proteome</keyword>
<protein>
    <submittedName>
        <fullName evidence="1">Uncharacterized protein</fullName>
    </submittedName>
</protein>
<comment type="caution">
    <text evidence="1">The sequence shown here is derived from an EMBL/GenBank/DDBJ whole genome shotgun (WGS) entry which is preliminary data.</text>
</comment>
<proteinExistence type="predicted"/>
<evidence type="ECO:0000313" key="2">
    <source>
        <dbReference type="Proteomes" id="UP000016511"/>
    </source>
</evidence>
<dbReference type="STRING" id="649747.HMPREF0083_05638"/>
<dbReference type="GeneID" id="92842393"/>
<dbReference type="HOGENOM" id="CLU_3246470_0_0_9"/>
<name>U1Y3R8_ANEAE</name>